<dbReference type="InterPro" id="IPR052546">
    <property type="entry name" value="Transposase_8_domain"/>
</dbReference>
<accession>A0A1H1JX69</accession>
<dbReference type="AlphaFoldDB" id="A0A1H1JX69"/>
<evidence type="ECO:0000313" key="2">
    <source>
        <dbReference type="EMBL" id="SDR54255.1"/>
    </source>
</evidence>
<dbReference type="EMBL" id="FNKP01000004">
    <property type="protein sequence ID" value="SDR54255.1"/>
    <property type="molecule type" value="Genomic_DNA"/>
</dbReference>
<dbReference type="Pfam" id="PF01527">
    <property type="entry name" value="HTH_Tnp_1"/>
    <property type="match status" value="1"/>
</dbReference>
<protein>
    <submittedName>
        <fullName evidence="2">Putative transposase</fullName>
    </submittedName>
</protein>
<dbReference type="InterPro" id="IPR009057">
    <property type="entry name" value="Homeodomain-like_sf"/>
</dbReference>
<dbReference type="GO" id="GO:0004803">
    <property type="term" value="F:transposase activity"/>
    <property type="evidence" value="ECO:0007669"/>
    <property type="project" value="InterPro"/>
</dbReference>
<keyword evidence="1" id="KW-0175">Coiled coil</keyword>
<evidence type="ECO:0000256" key="1">
    <source>
        <dbReference type="SAM" id="Coils"/>
    </source>
</evidence>
<dbReference type="PANTHER" id="PTHR33609:SF1">
    <property type="entry name" value="TRANSPOSASE"/>
    <property type="match status" value="1"/>
</dbReference>
<keyword evidence="3" id="KW-1185">Reference proteome</keyword>
<dbReference type="GO" id="GO:0006313">
    <property type="term" value="P:DNA transposition"/>
    <property type="evidence" value="ECO:0007669"/>
    <property type="project" value="InterPro"/>
</dbReference>
<dbReference type="GO" id="GO:0003677">
    <property type="term" value="F:DNA binding"/>
    <property type="evidence" value="ECO:0007669"/>
    <property type="project" value="InterPro"/>
</dbReference>
<proteinExistence type="predicted"/>
<dbReference type="SUPFAM" id="SSF46689">
    <property type="entry name" value="Homeodomain-like"/>
    <property type="match status" value="1"/>
</dbReference>
<sequence>MKRKQYSVEQIVAALKQAELGMPVADLIRQPGISEQTYYRWKRLYAGLESNQVRELKQLQDENARLKKLVAELSLDKAILQDIAIKKWPRPR</sequence>
<dbReference type="PANTHER" id="PTHR33609">
    <property type="entry name" value="LOW CALCIUM RESPONSE LOCUS PROTEIN S"/>
    <property type="match status" value="1"/>
</dbReference>
<gene>
    <name evidence="2" type="ORF">SAMN05443245_7384</name>
</gene>
<name>A0A1H1JX69_9BURK</name>
<dbReference type="InterPro" id="IPR002514">
    <property type="entry name" value="Transposase_8"/>
</dbReference>
<feature type="coiled-coil region" evidence="1">
    <location>
        <begin position="49"/>
        <end position="76"/>
    </location>
</feature>
<evidence type="ECO:0000313" key="3">
    <source>
        <dbReference type="Proteomes" id="UP000183487"/>
    </source>
</evidence>
<reference evidence="3" key="1">
    <citation type="submission" date="2016-10" db="EMBL/GenBank/DDBJ databases">
        <authorList>
            <person name="Varghese N."/>
        </authorList>
    </citation>
    <scope>NUCLEOTIDE SEQUENCE [LARGE SCALE GENOMIC DNA]</scope>
    <source>
        <strain evidence="3">GAS106B</strain>
    </source>
</reference>
<organism evidence="2 3">
    <name type="scientific">Paraburkholderia fungorum</name>
    <dbReference type="NCBI Taxonomy" id="134537"/>
    <lineage>
        <taxon>Bacteria</taxon>
        <taxon>Pseudomonadati</taxon>
        <taxon>Pseudomonadota</taxon>
        <taxon>Betaproteobacteria</taxon>
        <taxon>Burkholderiales</taxon>
        <taxon>Burkholderiaceae</taxon>
        <taxon>Paraburkholderia</taxon>
    </lineage>
</organism>
<dbReference type="Proteomes" id="UP000183487">
    <property type="component" value="Unassembled WGS sequence"/>
</dbReference>